<dbReference type="Proteomes" id="UP000291562">
    <property type="component" value="Chromosome"/>
</dbReference>
<proteinExistence type="predicted"/>
<dbReference type="AlphaFoldDB" id="A0A411HME3"/>
<dbReference type="KEGG" id="xbc:ELE36_15550"/>
<evidence type="ECO:0000313" key="1">
    <source>
        <dbReference type="EMBL" id="QBB71658.1"/>
    </source>
</evidence>
<sequence length="80" mass="8033">MNYSCATAADCVVKNVGNCCGYYPGCVNSSSPTFPDQVRAQCAAQKMHGVCGFPANPGCQCVAHKCVTTAGPGNGGGAVE</sequence>
<reference evidence="1 2" key="1">
    <citation type="submission" date="2019-01" db="EMBL/GenBank/DDBJ databases">
        <title>Pseudolysobacter antarctica gen. nov., sp. nov., isolated from Fildes Peninsula, Antarctica.</title>
        <authorList>
            <person name="Wei Z."/>
            <person name="Peng F."/>
        </authorList>
    </citation>
    <scope>NUCLEOTIDE SEQUENCE [LARGE SCALE GENOMIC DNA]</scope>
    <source>
        <strain evidence="1 2">AQ6-296</strain>
    </source>
</reference>
<dbReference type="RefSeq" id="WP_129834877.1">
    <property type="nucleotide sequence ID" value="NZ_CP035704.1"/>
</dbReference>
<dbReference type="OrthoDB" id="5959317at2"/>
<name>A0A411HME3_9GAMM</name>
<evidence type="ECO:0000313" key="2">
    <source>
        <dbReference type="Proteomes" id="UP000291562"/>
    </source>
</evidence>
<accession>A0A411HME3</accession>
<protein>
    <submittedName>
        <fullName evidence="1">Uncharacterized protein</fullName>
    </submittedName>
</protein>
<gene>
    <name evidence="1" type="ORF">ELE36_15550</name>
</gene>
<dbReference type="EMBL" id="CP035704">
    <property type="protein sequence ID" value="QBB71658.1"/>
    <property type="molecule type" value="Genomic_DNA"/>
</dbReference>
<organism evidence="1 2">
    <name type="scientific">Pseudolysobacter antarcticus</name>
    <dbReference type="NCBI Taxonomy" id="2511995"/>
    <lineage>
        <taxon>Bacteria</taxon>
        <taxon>Pseudomonadati</taxon>
        <taxon>Pseudomonadota</taxon>
        <taxon>Gammaproteobacteria</taxon>
        <taxon>Lysobacterales</taxon>
        <taxon>Rhodanobacteraceae</taxon>
        <taxon>Pseudolysobacter</taxon>
    </lineage>
</organism>
<keyword evidence="2" id="KW-1185">Reference proteome</keyword>